<evidence type="ECO:0000313" key="2">
    <source>
        <dbReference type="EMBL" id="MQL84634.1"/>
    </source>
</evidence>
<accession>A0A843USC2</accession>
<dbReference type="OrthoDB" id="1905229at2759"/>
<evidence type="ECO:0000256" key="1">
    <source>
        <dbReference type="SAM" id="MobiDB-lite"/>
    </source>
</evidence>
<reference evidence="2" key="1">
    <citation type="submission" date="2017-07" db="EMBL/GenBank/DDBJ databases">
        <title>Taro Niue Genome Assembly and Annotation.</title>
        <authorList>
            <person name="Atibalentja N."/>
            <person name="Keating K."/>
            <person name="Fields C.J."/>
        </authorList>
    </citation>
    <scope>NUCLEOTIDE SEQUENCE</scope>
    <source>
        <strain evidence="2">Niue_2</strain>
        <tissue evidence="2">Leaf</tissue>
    </source>
</reference>
<evidence type="ECO:0000313" key="3">
    <source>
        <dbReference type="Proteomes" id="UP000652761"/>
    </source>
</evidence>
<feature type="region of interest" description="Disordered" evidence="1">
    <location>
        <begin position="1"/>
        <end position="96"/>
    </location>
</feature>
<dbReference type="EMBL" id="NMUH01000775">
    <property type="protein sequence ID" value="MQL84634.1"/>
    <property type="molecule type" value="Genomic_DNA"/>
</dbReference>
<protein>
    <submittedName>
        <fullName evidence="2">Uncharacterized protein</fullName>
    </submittedName>
</protein>
<dbReference type="Proteomes" id="UP000652761">
    <property type="component" value="Unassembled WGS sequence"/>
</dbReference>
<keyword evidence="3" id="KW-1185">Reference proteome</keyword>
<dbReference type="AlphaFoldDB" id="A0A843USC2"/>
<feature type="compositionally biased region" description="Low complexity" evidence="1">
    <location>
        <begin position="82"/>
        <end position="96"/>
    </location>
</feature>
<name>A0A843USC2_COLES</name>
<comment type="caution">
    <text evidence="2">The sequence shown here is derived from an EMBL/GenBank/DDBJ whole genome shotgun (WGS) entry which is preliminary data.</text>
</comment>
<sequence length="170" mass="18951">MGRSTHPWLNRARLSRGRDRRVGSVLGRPIRSRSPGKGIGGATADRQKPAKKYRKDTKALADLSKPAKHLGSTAMEASTLEQKSSQQGTKTTKKAQMSNIFADDETNKCFDEIELFHLESNIEAKKQILGKDIKMLIRDIKMPEPEPEIDPSWLDPEIVSPLLTPPPSDH</sequence>
<feature type="region of interest" description="Disordered" evidence="1">
    <location>
        <begin position="147"/>
        <end position="170"/>
    </location>
</feature>
<proteinExistence type="predicted"/>
<gene>
    <name evidence="2" type="ORF">Taro_017142</name>
</gene>
<organism evidence="2 3">
    <name type="scientific">Colocasia esculenta</name>
    <name type="common">Wild taro</name>
    <name type="synonym">Arum esculentum</name>
    <dbReference type="NCBI Taxonomy" id="4460"/>
    <lineage>
        <taxon>Eukaryota</taxon>
        <taxon>Viridiplantae</taxon>
        <taxon>Streptophyta</taxon>
        <taxon>Embryophyta</taxon>
        <taxon>Tracheophyta</taxon>
        <taxon>Spermatophyta</taxon>
        <taxon>Magnoliopsida</taxon>
        <taxon>Liliopsida</taxon>
        <taxon>Araceae</taxon>
        <taxon>Aroideae</taxon>
        <taxon>Colocasieae</taxon>
        <taxon>Colocasia</taxon>
    </lineage>
</organism>